<dbReference type="HOGENOM" id="CLU_013661_0_0_1"/>
<dbReference type="GO" id="GO:0015179">
    <property type="term" value="F:L-amino acid transmembrane transporter activity"/>
    <property type="evidence" value="ECO:0007669"/>
    <property type="project" value="TreeGrafter"/>
</dbReference>
<feature type="transmembrane region" description="Helical" evidence="5">
    <location>
        <begin position="373"/>
        <end position="391"/>
    </location>
</feature>
<dbReference type="InParanoid" id="F0XNR8"/>
<dbReference type="PANTHER" id="PTHR11785:SF353">
    <property type="entry name" value="METHIONINE TRANSPORTER (EUROFUNG)"/>
    <property type="match status" value="1"/>
</dbReference>
<feature type="transmembrane region" description="Helical" evidence="5">
    <location>
        <begin position="206"/>
        <end position="231"/>
    </location>
</feature>
<dbReference type="STRING" id="655863.F0XNR8"/>
<evidence type="ECO:0000313" key="6">
    <source>
        <dbReference type="EMBL" id="EFX00648.1"/>
    </source>
</evidence>
<keyword evidence="7" id="KW-1185">Reference proteome</keyword>
<name>F0XNR8_GROCL</name>
<feature type="transmembrane region" description="Helical" evidence="5">
    <location>
        <begin position="343"/>
        <end position="361"/>
    </location>
</feature>
<dbReference type="PANTHER" id="PTHR11785">
    <property type="entry name" value="AMINO ACID TRANSPORTER"/>
    <property type="match status" value="1"/>
</dbReference>
<feature type="transmembrane region" description="Helical" evidence="5">
    <location>
        <begin position="292"/>
        <end position="313"/>
    </location>
</feature>
<dbReference type="InterPro" id="IPR002293">
    <property type="entry name" value="AA/rel_permease1"/>
</dbReference>
<evidence type="ECO:0000256" key="5">
    <source>
        <dbReference type="SAM" id="Phobius"/>
    </source>
</evidence>
<gene>
    <name evidence="6" type="ORF">CMQ_7650</name>
</gene>
<accession>F0XNR8</accession>
<dbReference type="eggNOG" id="KOG1287">
    <property type="taxonomic scope" value="Eukaryota"/>
</dbReference>
<feature type="transmembrane region" description="Helical" evidence="5">
    <location>
        <begin position="183"/>
        <end position="200"/>
    </location>
</feature>
<evidence type="ECO:0000256" key="3">
    <source>
        <dbReference type="ARBA" id="ARBA00022989"/>
    </source>
</evidence>
<dbReference type="InterPro" id="IPR050598">
    <property type="entry name" value="AminoAcid_Transporter"/>
</dbReference>
<comment type="subcellular location">
    <subcellularLocation>
        <location evidence="1">Membrane</location>
        <topology evidence="1">Multi-pass membrane protein</topology>
    </subcellularLocation>
</comment>
<dbReference type="OrthoDB" id="5982228at2759"/>
<dbReference type="EMBL" id="GL629801">
    <property type="protein sequence ID" value="EFX00648.1"/>
    <property type="molecule type" value="Genomic_DNA"/>
</dbReference>
<dbReference type="Proteomes" id="UP000007796">
    <property type="component" value="Unassembled WGS sequence"/>
</dbReference>
<feature type="transmembrane region" description="Helical" evidence="5">
    <location>
        <begin position="59"/>
        <end position="83"/>
    </location>
</feature>
<sequence length="459" mass="50080">MSLFRKPFSRRAEETSVGDEGARVISDGGLQYVIEKADNGSLPAYQEATGAPVEHHSPLGYGVGPVTIIFVNISMMVGTGVYSTPSTIYKGAGSVGLSMIFWALGFFMSLASMSVYLEFASYFPNRSGSEVVYLEQAFPRPRWLFPTTFAFQSVALSFSSGNSIVLAQYLFKTSGHTPTNWQLKGVAVAGYTVATLFVIFHTRTSYIISNVIGAVKVLTLVFIAITGLVVLGGHTRVKDPHANFVDSFTGHTSAYGATNAIYKIIFSYAGYNNAFNMINEIKNPIKQIRRNGFISLVVVAILYIFANLAYFAAVPKAELAAAKQTAASLFFSHVFGDKHSVRGLNILIALSSFGNLIAVLLGTSRLLRECGSLVGCGLYYATWVFILPHFLGYRLRQEVLILENGAQSHKLVKVPTEDVATWDREHDAVGRRLSDGDGIAVQLAVEEKFDGKDDIEKLH</sequence>
<evidence type="ECO:0000313" key="7">
    <source>
        <dbReference type="Proteomes" id="UP000007796"/>
    </source>
</evidence>
<dbReference type="GO" id="GO:0016020">
    <property type="term" value="C:membrane"/>
    <property type="evidence" value="ECO:0007669"/>
    <property type="project" value="UniProtKB-SubCell"/>
</dbReference>
<keyword evidence="2 5" id="KW-0812">Transmembrane</keyword>
<proteinExistence type="predicted"/>
<evidence type="ECO:0000256" key="1">
    <source>
        <dbReference type="ARBA" id="ARBA00004141"/>
    </source>
</evidence>
<dbReference type="Pfam" id="PF13520">
    <property type="entry name" value="AA_permease_2"/>
    <property type="match status" value="1"/>
</dbReference>
<dbReference type="Gene3D" id="1.20.1740.10">
    <property type="entry name" value="Amino acid/polyamine transporter I"/>
    <property type="match status" value="1"/>
</dbReference>
<dbReference type="AlphaFoldDB" id="F0XNR8"/>
<feature type="transmembrane region" description="Helical" evidence="5">
    <location>
        <begin position="95"/>
        <end position="117"/>
    </location>
</feature>
<organism evidence="7">
    <name type="scientific">Grosmannia clavigera (strain kw1407 / UAMH 11150)</name>
    <name type="common">Blue stain fungus</name>
    <name type="synonym">Graphiocladiella clavigera</name>
    <dbReference type="NCBI Taxonomy" id="655863"/>
    <lineage>
        <taxon>Eukaryota</taxon>
        <taxon>Fungi</taxon>
        <taxon>Dikarya</taxon>
        <taxon>Ascomycota</taxon>
        <taxon>Pezizomycotina</taxon>
        <taxon>Sordariomycetes</taxon>
        <taxon>Sordariomycetidae</taxon>
        <taxon>Ophiostomatales</taxon>
        <taxon>Ophiostomataceae</taxon>
        <taxon>Leptographium</taxon>
    </lineage>
</organism>
<dbReference type="RefSeq" id="XP_014170130.1">
    <property type="nucleotide sequence ID" value="XM_014314655.1"/>
</dbReference>
<reference evidence="6 7" key="1">
    <citation type="journal article" date="2011" name="Proc. Natl. Acad. Sci. U.S.A.">
        <title>Genome and transcriptome analyses of the mountain pine beetle-fungal symbiont Grosmannia clavigera, a lodgepole pine pathogen.</title>
        <authorList>
            <person name="DiGuistini S."/>
            <person name="Wang Y."/>
            <person name="Liao N.Y."/>
            <person name="Taylor G."/>
            <person name="Tanguay P."/>
            <person name="Feau N."/>
            <person name="Henrissat B."/>
            <person name="Chan S.K."/>
            <person name="Hesse-Orce U."/>
            <person name="Alamouti S.M."/>
            <person name="Tsui C.K.M."/>
            <person name="Docking R.T."/>
            <person name="Levasseur A."/>
            <person name="Haridas S."/>
            <person name="Robertson G."/>
            <person name="Birol I."/>
            <person name="Holt R.A."/>
            <person name="Marra M.A."/>
            <person name="Hamelin R.C."/>
            <person name="Hirst M."/>
            <person name="Jones S.J.M."/>
            <person name="Bohlmann J."/>
            <person name="Breuil C."/>
        </authorList>
    </citation>
    <scope>NUCLEOTIDE SEQUENCE [LARGE SCALE GENOMIC DNA]</scope>
    <source>
        <strain evidence="7">kw1407 / UAMH 11150</strain>
    </source>
</reference>
<evidence type="ECO:0000256" key="2">
    <source>
        <dbReference type="ARBA" id="ARBA00022692"/>
    </source>
</evidence>
<keyword evidence="4 5" id="KW-0472">Membrane</keyword>
<dbReference type="GeneID" id="25981218"/>
<protein>
    <submittedName>
        <fullName evidence="6">High affinity methionine permease</fullName>
    </submittedName>
</protein>
<feature type="transmembrane region" description="Helical" evidence="5">
    <location>
        <begin position="149"/>
        <end position="171"/>
    </location>
</feature>
<evidence type="ECO:0000256" key="4">
    <source>
        <dbReference type="ARBA" id="ARBA00023136"/>
    </source>
</evidence>
<keyword evidence="3 5" id="KW-1133">Transmembrane helix</keyword>